<keyword evidence="3" id="KW-1185">Reference proteome</keyword>
<reference evidence="2 3" key="1">
    <citation type="submission" date="2019-05" db="EMBL/GenBank/DDBJ databases">
        <title>Verrucobacter flavum gen. nov., sp. nov. a new member of the family Verrucomicrobiaceae.</title>
        <authorList>
            <person name="Szuroczki S."/>
            <person name="Abbaszade G."/>
            <person name="Szabo A."/>
            <person name="Felfoldi T."/>
            <person name="Schumann P."/>
            <person name="Boka K."/>
            <person name="Keki Z."/>
            <person name="Toumi M."/>
            <person name="Toth E."/>
        </authorList>
    </citation>
    <scope>NUCLEOTIDE SEQUENCE [LARGE SCALE GENOMIC DNA]</scope>
    <source>
        <strain evidence="2 3">MG-N-17</strain>
    </source>
</reference>
<feature type="region of interest" description="Disordered" evidence="1">
    <location>
        <begin position="135"/>
        <end position="156"/>
    </location>
</feature>
<comment type="caution">
    <text evidence="2">The sequence shown here is derived from an EMBL/GenBank/DDBJ whole genome shotgun (WGS) entry which is preliminary data.</text>
</comment>
<evidence type="ECO:0000313" key="2">
    <source>
        <dbReference type="EMBL" id="TLD69773.1"/>
    </source>
</evidence>
<feature type="region of interest" description="Disordered" evidence="1">
    <location>
        <begin position="168"/>
        <end position="201"/>
    </location>
</feature>
<evidence type="ECO:0008006" key="4">
    <source>
        <dbReference type="Google" id="ProtNLM"/>
    </source>
</evidence>
<evidence type="ECO:0000313" key="3">
    <source>
        <dbReference type="Proteomes" id="UP000306196"/>
    </source>
</evidence>
<sequence length="482" mass="52833">MKKKLLIFTASLFALLGIGTFAGYSWLTARFEKDAVIAQVEQWWDCRATLESSTVNLLSTPATVELRGLKLAISDDEVTKPYAQRSAFPEDQALLVAEHATLSVTLKDLLSRRYNIEKLHISNLRLRTEIDTEGDSTLDMMFDSPEDESEPLPAEQVQTKRPLNALAANISSEPPQTGDPAKPKKKRTKKRKKDKEPFKASDLGLALQVQEASVNNGSFEIVDFKNQTHMTLSNIALTLSDIDVDPNNLAAHNRSNLKFAGDIKTAKTDSTEVTANFNVQGDGVFHPFAPDTGLWFPDLGLNILIKKGSSFGGAPLETQMREKDMKKMREYGLDLTGLAMGGVLQDDLVTQIHAIGSKMIIGRDTHLICPDYGITLLQKSWINAAEDDHRLNGRFTANPELSQRVLSGAQAKLGEKYGDTVAALAQATINATFMDEQKRLIIPIKSRGPLSKPDVSLDGTIGDITDSLKSAGKSLLEGLLNN</sequence>
<evidence type="ECO:0000256" key="1">
    <source>
        <dbReference type="SAM" id="MobiDB-lite"/>
    </source>
</evidence>
<organism evidence="2 3">
    <name type="scientific">Phragmitibacter flavus</name>
    <dbReference type="NCBI Taxonomy" id="2576071"/>
    <lineage>
        <taxon>Bacteria</taxon>
        <taxon>Pseudomonadati</taxon>
        <taxon>Verrucomicrobiota</taxon>
        <taxon>Verrucomicrobiia</taxon>
        <taxon>Verrucomicrobiales</taxon>
        <taxon>Verrucomicrobiaceae</taxon>
        <taxon>Phragmitibacter</taxon>
    </lineage>
</organism>
<proteinExistence type="predicted"/>
<gene>
    <name evidence="2" type="ORF">FEM03_15725</name>
</gene>
<dbReference type="EMBL" id="VAUV01000011">
    <property type="protein sequence ID" value="TLD69773.1"/>
    <property type="molecule type" value="Genomic_DNA"/>
</dbReference>
<protein>
    <recommendedName>
        <fullName evidence="4">AsmA family protein</fullName>
    </recommendedName>
</protein>
<dbReference type="OrthoDB" id="178162at2"/>
<dbReference type="RefSeq" id="WP_138087233.1">
    <property type="nucleotide sequence ID" value="NZ_VAUV01000011.1"/>
</dbReference>
<dbReference type="Proteomes" id="UP000306196">
    <property type="component" value="Unassembled WGS sequence"/>
</dbReference>
<dbReference type="AlphaFoldDB" id="A0A5R8KBS7"/>
<name>A0A5R8KBS7_9BACT</name>
<accession>A0A5R8KBS7</accession>
<feature type="compositionally biased region" description="Basic residues" evidence="1">
    <location>
        <begin position="183"/>
        <end position="193"/>
    </location>
</feature>